<dbReference type="PANTHER" id="PTHR15032">
    <property type="entry name" value="N-ACYL-PHOSPHATIDYLETHANOLAMINE-HYDROLYZING PHOSPHOLIPASE D"/>
    <property type="match status" value="1"/>
</dbReference>
<dbReference type="Gene3D" id="3.60.15.10">
    <property type="entry name" value="Ribonuclease Z/Hydroxyacylglutathione hydrolase-like"/>
    <property type="match status" value="1"/>
</dbReference>
<dbReference type="SMART" id="SM00849">
    <property type="entry name" value="Lactamase_B"/>
    <property type="match status" value="1"/>
</dbReference>
<dbReference type="GO" id="GO:0005737">
    <property type="term" value="C:cytoplasm"/>
    <property type="evidence" value="ECO:0007669"/>
    <property type="project" value="TreeGrafter"/>
</dbReference>
<name>A0A662ZAM2_9GAMM</name>
<dbReference type="SUPFAM" id="SSF56281">
    <property type="entry name" value="Metallo-hydrolase/oxidoreductase"/>
    <property type="match status" value="1"/>
</dbReference>
<evidence type="ECO:0000313" key="3">
    <source>
        <dbReference type="Proteomes" id="UP000243374"/>
    </source>
</evidence>
<dbReference type="EMBL" id="FOSF01000041">
    <property type="protein sequence ID" value="SFK23333.1"/>
    <property type="molecule type" value="Genomic_DNA"/>
</dbReference>
<gene>
    <name evidence="2" type="ORF">SAMN04487865_104115</name>
</gene>
<dbReference type="InterPro" id="IPR036866">
    <property type="entry name" value="RibonucZ/Hydroxyglut_hydro"/>
</dbReference>
<protein>
    <submittedName>
        <fullName evidence="2">L-ascorbate metabolism protein UlaG, beta-lactamase superfamily</fullName>
    </submittedName>
</protein>
<dbReference type="Proteomes" id="UP000243374">
    <property type="component" value="Unassembled WGS sequence"/>
</dbReference>
<evidence type="ECO:0000313" key="2">
    <source>
        <dbReference type="EMBL" id="SFK23333.1"/>
    </source>
</evidence>
<organism evidence="2 3">
    <name type="scientific">Succinivibrio dextrinosolvens</name>
    <dbReference type="NCBI Taxonomy" id="83771"/>
    <lineage>
        <taxon>Bacteria</taxon>
        <taxon>Pseudomonadati</taxon>
        <taxon>Pseudomonadota</taxon>
        <taxon>Gammaproteobacteria</taxon>
        <taxon>Aeromonadales</taxon>
        <taxon>Succinivibrionaceae</taxon>
        <taxon>Succinivibrio</taxon>
    </lineage>
</organism>
<keyword evidence="3" id="KW-1185">Reference proteome</keyword>
<dbReference type="PANTHER" id="PTHR15032:SF4">
    <property type="entry name" value="N-ACYL-PHOSPHATIDYLETHANOLAMINE-HYDROLYZING PHOSPHOLIPASE D"/>
    <property type="match status" value="1"/>
</dbReference>
<dbReference type="RefSeq" id="WP_074841100.1">
    <property type="nucleotide sequence ID" value="NZ_CP047056.1"/>
</dbReference>
<reference evidence="2 3" key="1">
    <citation type="submission" date="2016-10" db="EMBL/GenBank/DDBJ databases">
        <authorList>
            <person name="Varghese N."/>
            <person name="Submissions S."/>
        </authorList>
    </citation>
    <scope>NUCLEOTIDE SEQUENCE [LARGE SCALE GENOMIC DNA]</scope>
    <source>
        <strain evidence="2 3">22B</strain>
    </source>
</reference>
<dbReference type="AlphaFoldDB" id="A0A662ZAM2"/>
<sequence>MIVILAVIAALAAFALYFVNTPQFGRAPSGARLERIMKSPNFKNGVFQNQEPIVNHLEDGFLVSFYKFIFEKREDLRPQQSIPHVDTDLKALGKDRDFIVWLGHSSFLLQLSGHRFLVDPVFNGYVSPVSFLMTAFDGSNPFKVSDLPDDIDTVLLSHDHWDHLEYSTTVALKDKIGQVVTGLGNGEYYEMWGVSPKKIHELDYGEEISLADNIKITVTPARHFSGRFLKENPTEPASFVISTDRIKFFYSGDSGYGKHFKEIGEKYGPFDFAVMEDGQYDMQWHNVHMLPEEVLMASSEIKAKAVLPVHNSKFVLANHNWKDPLESLEKFSDKYNVELVTPLIGQVIYLDQLPASDKWWQKLK</sequence>
<dbReference type="Pfam" id="PF12706">
    <property type="entry name" value="Lactamase_B_2"/>
    <property type="match status" value="1"/>
</dbReference>
<feature type="domain" description="Metallo-beta-lactamase" evidence="1">
    <location>
        <begin position="103"/>
        <end position="310"/>
    </location>
</feature>
<proteinExistence type="predicted"/>
<dbReference type="InterPro" id="IPR001279">
    <property type="entry name" value="Metallo-B-lactamas"/>
</dbReference>
<evidence type="ECO:0000259" key="1">
    <source>
        <dbReference type="SMART" id="SM00849"/>
    </source>
</evidence>
<accession>A0A662ZAM2</accession>